<evidence type="ECO:0000313" key="2">
    <source>
        <dbReference type="EMBL" id="QKX57611.1"/>
    </source>
</evidence>
<dbReference type="PRINTS" id="PR00081">
    <property type="entry name" value="GDHRDH"/>
</dbReference>
<dbReference type="Gene3D" id="3.40.50.720">
    <property type="entry name" value="NAD(P)-binding Rossmann-like Domain"/>
    <property type="match status" value="1"/>
</dbReference>
<name>A0A7H8QVR5_TALRU</name>
<dbReference type="Proteomes" id="UP000509510">
    <property type="component" value="Chromosome II"/>
</dbReference>
<sequence length="253" mass="27466">MASYLITGSARGIGFGIVSLLASLPASQVGKVFATSRQNNSSKLQELIQQHPDRVQFVQLDVTDKDSVKRAAAEVERALDGKPLDILVNNAGFMPWASGGIVDANDLAETFDMNVVSVHNVTRAFLPILAKGETKKVFNISTSLGSIAHADKYTHLLVPSYKITKAALNMLTKQYALEFVDAGFTFVVISPGWLQTDMGGESADLTVETGVKATLDIMHSKTKEDTGKFFNIKVAGWENKEGPNQYDGTELPW</sequence>
<comment type="similarity">
    <text evidence="1">Belongs to the short-chain dehydrogenases/reductases (SDR) family.</text>
</comment>
<dbReference type="PANTHER" id="PTHR43544:SF36">
    <property type="entry name" value="CHAIN OXIDOREDUCTASE (CSGA), PUTATIVE (AFU_ORTHOLOGUE AFUA_4G00910)-RELATED"/>
    <property type="match status" value="1"/>
</dbReference>
<dbReference type="GO" id="GO:0005737">
    <property type="term" value="C:cytoplasm"/>
    <property type="evidence" value="ECO:0007669"/>
    <property type="project" value="TreeGrafter"/>
</dbReference>
<dbReference type="GeneID" id="55992229"/>
<dbReference type="CDD" id="cd05325">
    <property type="entry name" value="carb_red_sniffer_like_SDR_c"/>
    <property type="match status" value="1"/>
</dbReference>
<reference evidence="3" key="1">
    <citation type="submission" date="2020-06" db="EMBL/GenBank/DDBJ databases">
        <title>A chromosome-scale genome assembly of Talaromyces rugulosus W13939.</title>
        <authorList>
            <person name="Wang B."/>
            <person name="Guo L."/>
            <person name="Ye K."/>
            <person name="Wang L."/>
        </authorList>
    </citation>
    <scope>NUCLEOTIDE SEQUENCE [LARGE SCALE GENOMIC DNA]</scope>
    <source>
        <strain evidence="3">W13939</strain>
    </source>
</reference>
<dbReference type="InterPro" id="IPR036291">
    <property type="entry name" value="NAD(P)-bd_dom_sf"/>
</dbReference>
<organism evidence="2 3">
    <name type="scientific">Talaromyces rugulosus</name>
    <name type="common">Penicillium rugulosum</name>
    <dbReference type="NCBI Taxonomy" id="121627"/>
    <lineage>
        <taxon>Eukaryota</taxon>
        <taxon>Fungi</taxon>
        <taxon>Dikarya</taxon>
        <taxon>Ascomycota</taxon>
        <taxon>Pezizomycotina</taxon>
        <taxon>Eurotiomycetes</taxon>
        <taxon>Eurotiomycetidae</taxon>
        <taxon>Eurotiales</taxon>
        <taxon>Trichocomaceae</taxon>
        <taxon>Talaromyces</taxon>
        <taxon>Talaromyces sect. Islandici</taxon>
    </lineage>
</organism>
<gene>
    <name evidence="2" type="ORF">TRUGW13939_04729</name>
</gene>
<dbReference type="InterPro" id="IPR051468">
    <property type="entry name" value="Fungal_SecMetab_SDRs"/>
</dbReference>
<accession>A0A7H8QVR5</accession>
<proteinExistence type="inferred from homology"/>
<dbReference type="OrthoDB" id="7289984at2759"/>
<dbReference type="KEGG" id="trg:TRUGW13939_04729"/>
<dbReference type="GO" id="GO:0016491">
    <property type="term" value="F:oxidoreductase activity"/>
    <property type="evidence" value="ECO:0007669"/>
    <property type="project" value="TreeGrafter"/>
</dbReference>
<evidence type="ECO:0000256" key="1">
    <source>
        <dbReference type="ARBA" id="ARBA00006484"/>
    </source>
</evidence>
<dbReference type="RefSeq" id="XP_035343789.1">
    <property type="nucleotide sequence ID" value="XM_035487896.1"/>
</dbReference>
<dbReference type="AlphaFoldDB" id="A0A7H8QVR5"/>
<protein>
    <submittedName>
        <fullName evidence="2">Uncharacterized protein</fullName>
    </submittedName>
</protein>
<dbReference type="PANTHER" id="PTHR43544">
    <property type="entry name" value="SHORT-CHAIN DEHYDROGENASE/REDUCTASE"/>
    <property type="match status" value="1"/>
</dbReference>
<evidence type="ECO:0000313" key="3">
    <source>
        <dbReference type="Proteomes" id="UP000509510"/>
    </source>
</evidence>
<dbReference type="InterPro" id="IPR002347">
    <property type="entry name" value="SDR_fam"/>
</dbReference>
<dbReference type="SUPFAM" id="SSF51735">
    <property type="entry name" value="NAD(P)-binding Rossmann-fold domains"/>
    <property type="match status" value="1"/>
</dbReference>
<dbReference type="Pfam" id="PF00106">
    <property type="entry name" value="adh_short"/>
    <property type="match status" value="1"/>
</dbReference>
<dbReference type="EMBL" id="CP055899">
    <property type="protein sequence ID" value="QKX57611.1"/>
    <property type="molecule type" value="Genomic_DNA"/>
</dbReference>
<keyword evidence="3" id="KW-1185">Reference proteome</keyword>